<feature type="region of interest" description="Disordered" evidence="1">
    <location>
        <begin position="1"/>
        <end position="112"/>
    </location>
</feature>
<name>A0A8J5ULI4_9ASCO</name>
<dbReference type="EMBL" id="JAGSYN010000160">
    <property type="protein sequence ID" value="KAG7662836.1"/>
    <property type="molecule type" value="Genomic_DNA"/>
</dbReference>
<feature type="compositionally biased region" description="Acidic residues" evidence="1">
    <location>
        <begin position="30"/>
        <end position="44"/>
    </location>
</feature>
<dbReference type="GeneID" id="73470406"/>
<gene>
    <name evidence="2" type="ORF">J8A68_003606</name>
</gene>
<protein>
    <recommendedName>
        <fullName evidence="4">DUF654-domain-containing protein</fullName>
    </recommendedName>
</protein>
<dbReference type="GO" id="GO:1990112">
    <property type="term" value="C:RQC complex"/>
    <property type="evidence" value="ECO:0007669"/>
    <property type="project" value="TreeGrafter"/>
</dbReference>
<dbReference type="Pfam" id="PF04910">
    <property type="entry name" value="Tcf25"/>
    <property type="match status" value="1"/>
</dbReference>
<proteinExistence type="predicted"/>
<organism evidence="2 3">
    <name type="scientific">[Candida] subhashii</name>
    <dbReference type="NCBI Taxonomy" id="561895"/>
    <lineage>
        <taxon>Eukaryota</taxon>
        <taxon>Fungi</taxon>
        <taxon>Dikarya</taxon>
        <taxon>Ascomycota</taxon>
        <taxon>Saccharomycotina</taxon>
        <taxon>Pichiomycetes</taxon>
        <taxon>Debaryomycetaceae</taxon>
        <taxon>Spathaspora</taxon>
    </lineage>
</organism>
<feature type="region of interest" description="Disordered" evidence="1">
    <location>
        <begin position="127"/>
        <end position="146"/>
    </location>
</feature>
<dbReference type="OrthoDB" id="205993at2759"/>
<evidence type="ECO:0000313" key="2">
    <source>
        <dbReference type="EMBL" id="KAG7662836.1"/>
    </source>
</evidence>
<dbReference type="InterPro" id="IPR006994">
    <property type="entry name" value="TCF25/Rqc1"/>
</dbReference>
<feature type="compositionally biased region" description="Basic and acidic residues" evidence="1">
    <location>
        <begin position="7"/>
        <end position="29"/>
    </location>
</feature>
<keyword evidence="3" id="KW-1185">Reference proteome</keyword>
<dbReference type="RefSeq" id="XP_049263069.1">
    <property type="nucleotide sequence ID" value="XM_049407480.1"/>
</dbReference>
<comment type="caution">
    <text evidence="2">The sequence shown here is derived from an EMBL/GenBank/DDBJ whole genome shotgun (WGS) entry which is preliminary data.</text>
</comment>
<reference evidence="2 3" key="1">
    <citation type="journal article" date="2021" name="DNA Res.">
        <title>Genome analysis of Candida subhashii reveals its hybrid nature and dual mitochondrial genome conformations.</title>
        <authorList>
            <person name="Mixao V."/>
            <person name="Hegedusova E."/>
            <person name="Saus E."/>
            <person name="Pryszcz L.P."/>
            <person name="Cillingova A."/>
            <person name="Nosek J."/>
            <person name="Gabaldon T."/>
        </authorList>
    </citation>
    <scope>NUCLEOTIDE SEQUENCE [LARGE SCALE GENOMIC DNA]</scope>
    <source>
        <strain evidence="2 3">CBS 10753</strain>
    </source>
</reference>
<dbReference type="GO" id="GO:0072344">
    <property type="term" value="P:rescue of stalled ribosome"/>
    <property type="evidence" value="ECO:0007669"/>
    <property type="project" value="TreeGrafter"/>
</dbReference>
<feature type="compositionally biased region" description="Basic residues" evidence="1">
    <location>
        <begin position="92"/>
        <end position="104"/>
    </location>
</feature>
<evidence type="ECO:0000313" key="3">
    <source>
        <dbReference type="Proteomes" id="UP000694255"/>
    </source>
</evidence>
<evidence type="ECO:0008006" key="4">
    <source>
        <dbReference type="Google" id="ProtNLM"/>
    </source>
</evidence>
<evidence type="ECO:0000256" key="1">
    <source>
        <dbReference type="SAM" id="MobiDB-lite"/>
    </source>
</evidence>
<dbReference type="PANTHER" id="PTHR22684:SF0">
    <property type="entry name" value="RIBOSOME QUALITY CONTROL COMPLEX SUBUNIT TCF25"/>
    <property type="match status" value="1"/>
</dbReference>
<dbReference type="AlphaFoldDB" id="A0A8J5ULI4"/>
<sequence>MSSRALRRLEKNKLAELEFKPPPVEKTENEEGEVEEDADDEASEQDSVQKRFNAFSLLNEGSDNEESEEEEEEFEPEQKKKTAPQIKQVVTKSKKAKKKKKSKQKKEIEPEIDSDEELDRILAETKRKDQEKLRGSSNSPYYGDEDEYDFEEEYDDHDSPVPNYEDNFKYFTTRRLKQSLPLLSVKSIGNLDQDQEYRNLFGNLSMDTIEDANSTTSLAISPEMLQQFKKLARLTRGWGGNDRRSVPGTTRKLLLSKIRDDYLPTTLKPMTMEEIKPEDYREYLECKNDTLDLKDLELKIKKEQSLGVRYFKFNKINSVKEQIANTKFYVYVVLRPDHEGLMKLLQEYPYHVETLLQVAMVLLRQGDNKSASSALVERALFAFDRSFHKNCHELLSQAKTGLIRLPYEKFMNRQFYLCLFRYIIALGERSTFFTALSYCKFLLSLFPSEDPLGVRYFIDYYAIMSEEYKYLIQFAESPLTTTYTKWYTPGIAYSTVLAHLRLGDKEKAKIALKQAFEAHPYTAFKLFETVGLAKDISIKESEFTINREVMVSTETYLVRAGALWNKHDEVQFLHDELKELFSSRKQQKPGRLEGVKASIYEFLGLSTAEEKMDGEIPVNLLRFTVLSGESRIMAKLPEHFWSREDIHEYDVLPPNPLPIMFEGGRILEDAHDNKTVTDLLFYYLNQELLSSILLSGSEEPGFDEAAMRRIEAAFRDIDIDRVQLDDDPQRLVDMLNELEE</sequence>
<dbReference type="GO" id="GO:1990116">
    <property type="term" value="P:ribosome-associated ubiquitin-dependent protein catabolic process"/>
    <property type="evidence" value="ECO:0007669"/>
    <property type="project" value="TreeGrafter"/>
</dbReference>
<dbReference type="Proteomes" id="UP000694255">
    <property type="component" value="Unassembled WGS sequence"/>
</dbReference>
<feature type="compositionally biased region" description="Acidic residues" evidence="1">
    <location>
        <begin position="62"/>
        <end position="75"/>
    </location>
</feature>
<dbReference type="PANTHER" id="PTHR22684">
    <property type="entry name" value="NULP1-RELATED"/>
    <property type="match status" value="1"/>
</dbReference>
<accession>A0A8J5ULI4</accession>